<proteinExistence type="inferred from homology"/>
<dbReference type="PANTHER" id="PTHR12746:SF2">
    <property type="entry name" value="60S RIBOSOMAL EXPORT PROTEIN NMD3"/>
    <property type="match status" value="1"/>
</dbReference>
<dbReference type="PANTHER" id="PTHR12746">
    <property type="entry name" value="NONSENSE-MEDIATED MRNA DECAY PROTEIN 3"/>
    <property type="match status" value="1"/>
</dbReference>
<dbReference type="InterPro" id="IPR048898">
    <property type="entry name" value="OB_NMD3"/>
</dbReference>
<evidence type="ECO:0000259" key="9">
    <source>
        <dbReference type="Pfam" id="PF21192"/>
    </source>
</evidence>
<reference evidence="11" key="2">
    <citation type="submission" date="2023-04" db="EMBL/GenBank/DDBJ databases">
        <authorList>
            <person name="Bruccoleri R.E."/>
            <person name="Oakeley E.J."/>
            <person name="Faust A.-M."/>
            <person name="Dessus-Babus S."/>
            <person name="Altorfer M."/>
            <person name="Burckhardt D."/>
            <person name="Oertli M."/>
            <person name="Naumann U."/>
            <person name="Petersen F."/>
            <person name="Wong J."/>
        </authorList>
    </citation>
    <scope>NUCLEOTIDE SEQUENCE</scope>
    <source>
        <strain evidence="11">GSM-AAB239-AS_SAM_17_03QT</strain>
        <tissue evidence="11">Leaf</tissue>
    </source>
</reference>
<keyword evidence="3 7" id="KW-0813">Transport</keyword>
<evidence type="ECO:0000256" key="6">
    <source>
        <dbReference type="ARBA" id="ARBA00023242"/>
    </source>
</evidence>
<feature type="domain" description="60S ribosomal export protein NMD3 OB-fold" evidence="9">
    <location>
        <begin position="306"/>
        <end position="391"/>
    </location>
</feature>
<evidence type="ECO:0000256" key="4">
    <source>
        <dbReference type="ARBA" id="ARBA00022490"/>
    </source>
</evidence>
<dbReference type="Pfam" id="PF21192">
    <property type="entry name" value="OB_NMD3"/>
    <property type="match status" value="1"/>
</dbReference>
<keyword evidence="5 7" id="KW-0653">Protein transport</keyword>
<organism evidence="11 12">
    <name type="scientific">Iris pallida</name>
    <name type="common">Sweet iris</name>
    <dbReference type="NCBI Taxonomy" id="29817"/>
    <lineage>
        <taxon>Eukaryota</taxon>
        <taxon>Viridiplantae</taxon>
        <taxon>Streptophyta</taxon>
        <taxon>Embryophyta</taxon>
        <taxon>Tracheophyta</taxon>
        <taxon>Spermatophyta</taxon>
        <taxon>Magnoliopsida</taxon>
        <taxon>Liliopsida</taxon>
        <taxon>Asparagales</taxon>
        <taxon>Iridaceae</taxon>
        <taxon>Iridoideae</taxon>
        <taxon>Irideae</taxon>
        <taxon>Iris</taxon>
    </lineage>
</organism>
<keyword evidence="12" id="KW-1185">Reference proteome</keyword>
<dbReference type="InterPro" id="IPR007064">
    <property type="entry name" value="Nmd3_N"/>
</dbReference>
<comment type="caution">
    <text evidence="11">The sequence shown here is derived from an EMBL/GenBank/DDBJ whole genome shotgun (WGS) entry which is preliminary data.</text>
</comment>
<dbReference type="EMBL" id="JANAVB010025197">
    <property type="protein sequence ID" value="KAJ6820855.1"/>
    <property type="molecule type" value="Genomic_DNA"/>
</dbReference>
<protein>
    <recommendedName>
        <fullName evidence="2 7">60S ribosomal export protein NMD3</fullName>
    </recommendedName>
</protein>
<reference evidence="11" key="1">
    <citation type="journal article" date="2023" name="GigaByte">
        <title>Genome assembly of the bearded iris, Iris pallida Lam.</title>
        <authorList>
            <person name="Bruccoleri R.E."/>
            <person name="Oakeley E.J."/>
            <person name="Faust A.M.E."/>
            <person name="Altorfer M."/>
            <person name="Dessus-Babus S."/>
            <person name="Burckhardt D."/>
            <person name="Oertli M."/>
            <person name="Naumann U."/>
            <person name="Petersen F."/>
            <person name="Wong J."/>
        </authorList>
    </citation>
    <scope>NUCLEOTIDE SEQUENCE</scope>
    <source>
        <strain evidence="11">GSM-AAB239-AS_SAM_17_03QT</strain>
    </source>
</reference>
<evidence type="ECO:0000256" key="1">
    <source>
        <dbReference type="ARBA" id="ARBA00009794"/>
    </source>
</evidence>
<dbReference type="GO" id="GO:0005634">
    <property type="term" value="C:nucleus"/>
    <property type="evidence" value="ECO:0007669"/>
    <property type="project" value="UniProtKB-SubCell"/>
</dbReference>
<dbReference type="InterPro" id="IPR039768">
    <property type="entry name" value="Nmd3"/>
</dbReference>
<evidence type="ECO:0000256" key="3">
    <source>
        <dbReference type="ARBA" id="ARBA00022448"/>
    </source>
</evidence>
<evidence type="ECO:0000256" key="5">
    <source>
        <dbReference type="ARBA" id="ARBA00022927"/>
    </source>
</evidence>
<comment type="subcellular location">
    <subcellularLocation>
        <location evidence="7">Cytoplasm</location>
    </subcellularLocation>
    <subcellularLocation>
        <location evidence="7">Nucleus</location>
    </subcellularLocation>
</comment>
<keyword evidence="4 7" id="KW-0963">Cytoplasm</keyword>
<comment type="similarity">
    <text evidence="1 7">Belongs to the NMD3 family.</text>
</comment>
<dbReference type="GO" id="GO:0015031">
    <property type="term" value="P:protein transport"/>
    <property type="evidence" value="ECO:0007669"/>
    <property type="project" value="UniProtKB-KW"/>
</dbReference>
<feature type="domain" description="60S ribosomal export protein NMD3 SH3" evidence="10">
    <location>
        <begin position="243"/>
        <end position="288"/>
    </location>
</feature>
<keyword evidence="6 7" id="KW-0539">Nucleus</keyword>
<dbReference type="GO" id="GO:0005737">
    <property type="term" value="C:cytoplasm"/>
    <property type="evidence" value="ECO:0007669"/>
    <property type="project" value="UniProtKB-SubCell"/>
</dbReference>
<evidence type="ECO:0000256" key="7">
    <source>
        <dbReference type="RuleBase" id="RU364108"/>
    </source>
</evidence>
<dbReference type="GO" id="GO:0043023">
    <property type="term" value="F:ribosomal large subunit binding"/>
    <property type="evidence" value="ECO:0007669"/>
    <property type="project" value="InterPro"/>
</dbReference>
<gene>
    <name evidence="11" type="ORF">M6B38_393915</name>
</gene>
<feature type="domain" description="Nmd3 N-terminal" evidence="8">
    <location>
        <begin position="21"/>
        <end position="225"/>
    </location>
</feature>
<dbReference type="GO" id="GO:0000055">
    <property type="term" value="P:ribosomal large subunit export from nucleus"/>
    <property type="evidence" value="ECO:0007669"/>
    <property type="project" value="TreeGrafter"/>
</dbReference>
<evidence type="ECO:0000313" key="11">
    <source>
        <dbReference type="EMBL" id="KAJ6820855.1"/>
    </source>
</evidence>
<sequence length="502" mass="55784">MVDLSSSVMFLPSRTHATVPCPTCSAPRQCARCLSARTDLTSPLPRRLSLLYCPGCVSYLHPDPKTHVRADPDSKQLLSICLDRVRKPLLSHNLNLVHADFVRADPRSNRISLRLRVQGAVDRLTIVEQTHLAELHVLDRPCDSCSRAGASPSPDQWLAKVQLRQRAPHRRAFLYLEQLILKHHAADKATRIRETAEGIDFMFPNRTHALKFADFVSGVVPARSSGDRSASHDTLSLQICPIWREDLVCLPPAVSRSLGNIGPLVVCANVTDSLALLDPSTLRVARLDAREYWRAAFDALMVGRQMVEYVVLDVDGGGAGGTACRLAYVQVARVSDFGKNDNVFTVKTHLGHLLSPGDYALGYDMCAANINNGEVEKYKGLVIPDVILVKKSYEEKRRRRRGGGGRQRAWKLKTLGMEVDTTTVDTEKKEDEYEQFLRDLEENPELRFNISLYRDKDYHPSEMASTAGGDDGVPTVPLEELLAELNLNDTEGCGLESHPMEG</sequence>
<evidence type="ECO:0000256" key="2">
    <source>
        <dbReference type="ARBA" id="ARBA00017035"/>
    </source>
</evidence>
<dbReference type="Pfam" id="PF04981">
    <property type="entry name" value="NMD3"/>
    <property type="match status" value="1"/>
</dbReference>
<evidence type="ECO:0000313" key="12">
    <source>
        <dbReference type="Proteomes" id="UP001140949"/>
    </source>
</evidence>
<accession>A0AAX6FXQ7</accession>
<comment type="function">
    <text evidence="7">Acts as an adapter for the XPO1/CRM1-mediated export of the 60S ribosomal subunit.</text>
</comment>
<dbReference type="Pfam" id="PF21193">
    <property type="entry name" value="NMD_SH3"/>
    <property type="match status" value="1"/>
</dbReference>
<name>A0AAX6FXQ7_IRIPA</name>
<dbReference type="InterPro" id="IPR048899">
    <property type="entry name" value="NMD_SH3"/>
</dbReference>
<evidence type="ECO:0000259" key="10">
    <source>
        <dbReference type="Pfam" id="PF21193"/>
    </source>
</evidence>
<dbReference type="AlphaFoldDB" id="A0AAX6FXQ7"/>
<dbReference type="Proteomes" id="UP001140949">
    <property type="component" value="Unassembled WGS sequence"/>
</dbReference>
<evidence type="ECO:0000259" key="8">
    <source>
        <dbReference type="Pfam" id="PF04981"/>
    </source>
</evidence>